<evidence type="ECO:0000259" key="4">
    <source>
        <dbReference type="Pfam" id="PF25876"/>
    </source>
</evidence>
<dbReference type="PANTHER" id="PTHR30158:SF3">
    <property type="entry name" value="MULTIDRUG EFFLUX PUMP SUBUNIT ACRA-RELATED"/>
    <property type="match status" value="1"/>
</dbReference>
<dbReference type="GO" id="GO:0022857">
    <property type="term" value="F:transmembrane transporter activity"/>
    <property type="evidence" value="ECO:0007669"/>
    <property type="project" value="InterPro"/>
</dbReference>
<feature type="domain" description="Multidrug resistance protein MdtA-like alpha-helical hairpin" evidence="4">
    <location>
        <begin position="89"/>
        <end position="158"/>
    </location>
</feature>
<feature type="domain" description="Multidrug resistance protein MdtA-like barrel-sandwich hybrid" evidence="5">
    <location>
        <begin position="49"/>
        <end position="191"/>
    </location>
</feature>
<dbReference type="PANTHER" id="PTHR30158">
    <property type="entry name" value="ACRA/E-RELATED COMPONENT OF DRUG EFFLUX TRANSPORTER"/>
    <property type="match status" value="1"/>
</dbReference>
<dbReference type="Pfam" id="PF25876">
    <property type="entry name" value="HH_MFP_RND"/>
    <property type="match status" value="1"/>
</dbReference>
<evidence type="ECO:0000259" key="5">
    <source>
        <dbReference type="Pfam" id="PF25917"/>
    </source>
</evidence>
<organism evidence="8 9">
    <name type="scientific">Novosphingobium flavum</name>
    <dbReference type="NCBI Taxonomy" id="1778672"/>
    <lineage>
        <taxon>Bacteria</taxon>
        <taxon>Pseudomonadati</taxon>
        <taxon>Pseudomonadota</taxon>
        <taxon>Alphaproteobacteria</taxon>
        <taxon>Sphingomonadales</taxon>
        <taxon>Sphingomonadaceae</taxon>
        <taxon>Novosphingobium</taxon>
    </lineage>
</organism>
<feature type="domain" description="Multidrug resistance protein MdtA-like beta-barrel" evidence="6">
    <location>
        <begin position="196"/>
        <end position="279"/>
    </location>
</feature>
<protein>
    <submittedName>
        <fullName evidence="8">Efflux RND transporter periplasmic adaptor subunit</fullName>
    </submittedName>
</protein>
<sequence>MVAILSLSACSGSKEQSKPPAPQVGFVVAKPSAVPLTVTLGGRTVAVETSEVRPQVTGVIRARLFTEGAYVRQGQPLFQIDPSLYRAAVNQAQANLQSAQANAEAVSARASRYKPLAEMEAVSRQDYSDALAQSRQGQASVAQTRAALDTARINLRFTTVPAPISGRIGRSLFTSGALVSANQVDALAVIQRTDEMFVDMQQSSADLVALRRALASGGASPGSASVRLTLEDGSAYPQAGTVQFSEVTVNEATGTVTLRARFPNPEGLLLPGMFVQASFAQSVETNAFLVPQNAVSRDVNGDAVIYVVGAQNKAERRTVIAPRTVGGDWVVSKGLKPGDRIITQASSSLKNGMDVRPVPASTPQKIEVRKPGAGKAGSGQGNGG</sequence>
<keyword evidence="9" id="KW-1185">Reference proteome</keyword>
<dbReference type="NCBIfam" id="TIGR01730">
    <property type="entry name" value="RND_mfp"/>
    <property type="match status" value="1"/>
</dbReference>
<dbReference type="Pfam" id="PF25967">
    <property type="entry name" value="RND-MFP_C"/>
    <property type="match status" value="1"/>
</dbReference>
<dbReference type="InterPro" id="IPR058627">
    <property type="entry name" value="MdtA-like_C"/>
</dbReference>
<dbReference type="Gene3D" id="1.10.287.470">
    <property type="entry name" value="Helix hairpin bin"/>
    <property type="match status" value="1"/>
</dbReference>
<dbReference type="GO" id="GO:0005886">
    <property type="term" value="C:plasma membrane"/>
    <property type="evidence" value="ECO:0007669"/>
    <property type="project" value="UniProtKB-SubCell"/>
</dbReference>
<proteinExistence type="inferred from homology"/>
<evidence type="ECO:0000256" key="1">
    <source>
        <dbReference type="ARBA" id="ARBA00004196"/>
    </source>
</evidence>
<dbReference type="FunFam" id="2.40.420.20:FF:000001">
    <property type="entry name" value="Efflux RND transporter periplasmic adaptor subunit"/>
    <property type="match status" value="1"/>
</dbReference>
<feature type="compositionally biased region" description="Gly residues" evidence="3">
    <location>
        <begin position="374"/>
        <end position="384"/>
    </location>
</feature>
<dbReference type="InterPro" id="IPR058626">
    <property type="entry name" value="MdtA-like_b-barrel"/>
</dbReference>
<evidence type="ECO:0000259" key="6">
    <source>
        <dbReference type="Pfam" id="PF25944"/>
    </source>
</evidence>
<gene>
    <name evidence="8" type="ORF">H7F51_12905</name>
</gene>
<evidence type="ECO:0000313" key="8">
    <source>
        <dbReference type="EMBL" id="MBC2666421.1"/>
    </source>
</evidence>
<dbReference type="GO" id="GO:0046677">
    <property type="term" value="P:response to antibiotic"/>
    <property type="evidence" value="ECO:0007669"/>
    <property type="project" value="TreeGrafter"/>
</dbReference>
<dbReference type="Gene3D" id="2.40.420.20">
    <property type="match status" value="1"/>
</dbReference>
<comment type="similarity">
    <text evidence="2">Belongs to the membrane fusion protein (MFP) (TC 8.A.1) family.</text>
</comment>
<evidence type="ECO:0000256" key="2">
    <source>
        <dbReference type="ARBA" id="ARBA00009477"/>
    </source>
</evidence>
<dbReference type="Gene3D" id="2.40.50.100">
    <property type="match status" value="1"/>
</dbReference>
<dbReference type="Pfam" id="PF25917">
    <property type="entry name" value="BSH_RND"/>
    <property type="match status" value="1"/>
</dbReference>
<evidence type="ECO:0000313" key="9">
    <source>
        <dbReference type="Proteomes" id="UP000566813"/>
    </source>
</evidence>
<dbReference type="Gene3D" id="2.40.30.170">
    <property type="match status" value="1"/>
</dbReference>
<dbReference type="EMBL" id="JACLAW010000009">
    <property type="protein sequence ID" value="MBC2666421.1"/>
    <property type="molecule type" value="Genomic_DNA"/>
</dbReference>
<feature type="region of interest" description="Disordered" evidence="3">
    <location>
        <begin position="346"/>
        <end position="384"/>
    </location>
</feature>
<comment type="subcellular location">
    <subcellularLocation>
        <location evidence="1">Cell envelope</location>
    </subcellularLocation>
</comment>
<name>A0A7X1FT02_9SPHN</name>
<dbReference type="GO" id="GO:0015721">
    <property type="term" value="P:bile acid and bile salt transport"/>
    <property type="evidence" value="ECO:0007669"/>
    <property type="project" value="TreeGrafter"/>
</dbReference>
<feature type="domain" description="Multidrug resistance protein MdtA-like C-terminal permuted SH3" evidence="7">
    <location>
        <begin position="286"/>
        <end position="344"/>
    </location>
</feature>
<evidence type="ECO:0000259" key="7">
    <source>
        <dbReference type="Pfam" id="PF25967"/>
    </source>
</evidence>
<reference evidence="8 9" key="1">
    <citation type="submission" date="2020-08" db="EMBL/GenBank/DDBJ databases">
        <title>The genome sequence of type strain Novosphingobium flavum NBRC 111647.</title>
        <authorList>
            <person name="Liu Y."/>
        </authorList>
    </citation>
    <scope>NUCLEOTIDE SEQUENCE [LARGE SCALE GENOMIC DNA]</scope>
    <source>
        <strain evidence="8 9">NBRC 111647</strain>
    </source>
</reference>
<dbReference type="AlphaFoldDB" id="A0A7X1FT02"/>
<comment type="caution">
    <text evidence="8">The sequence shown here is derived from an EMBL/GenBank/DDBJ whole genome shotgun (WGS) entry which is preliminary data.</text>
</comment>
<accession>A0A7X1FT02</accession>
<dbReference type="Proteomes" id="UP000566813">
    <property type="component" value="Unassembled WGS sequence"/>
</dbReference>
<evidence type="ECO:0000256" key="3">
    <source>
        <dbReference type="SAM" id="MobiDB-lite"/>
    </source>
</evidence>
<dbReference type="InterPro" id="IPR058625">
    <property type="entry name" value="MdtA-like_BSH"/>
</dbReference>
<dbReference type="InterPro" id="IPR006143">
    <property type="entry name" value="RND_pump_MFP"/>
</dbReference>
<dbReference type="Pfam" id="PF25944">
    <property type="entry name" value="Beta-barrel_RND"/>
    <property type="match status" value="1"/>
</dbReference>
<dbReference type="SUPFAM" id="SSF111369">
    <property type="entry name" value="HlyD-like secretion proteins"/>
    <property type="match status" value="1"/>
</dbReference>
<dbReference type="InterPro" id="IPR058624">
    <property type="entry name" value="MdtA-like_HH"/>
</dbReference>